<dbReference type="InterPro" id="IPR003879">
    <property type="entry name" value="Butyrophylin_SPRY"/>
</dbReference>
<reference evidence="2" key="1">
    <citation type="journal article" date="2010" name="Nature">
        <title>The sequence and de novo assembly of the giant panda genome.</title>
        <authorList>
            <person name="Li R."/>
            <person name="Fan W."/>
            <person name="Tian G."/>
            <person name="Zhu H."/>
            <person name="He L."/>
            <person name="Cai J."/>
            <person name="Huang Q."/>
            <person name="Cai Q."/>
            <person name="Li B."/>
            <person name="Bai Y."/>
            <person name="Zhang Z."/>
            <person name="Zhang Y."/>
            <person name="Wang W."/>
            <person name="Li J."/>
            <person name="Wei F."/>
            <person name="Li H."/>
            <person name="Jian M."/>
            <person name="Li J."/>
            <person name="Zhang Z."/>
            <person name="Nielsen R."/>
            <person name="Li D."/>
            <person name="Gu W."/>
            <person name="Yang Z."/>
            <person name="Xuan Z."/>
            <person name="Ryder O.A."/>
            <person name="Leung F.C."/>
            <person name="Zhou Y."/>
            <person name="Cao J."/>
            <person name="Sun X."/>
            <person name="Fu Y."/>
            <person name="Fang X."/>
            <person name="Guo X."/>
            <person name="Wang B."/>
            <person name="Hou R."/>
            <person name="Shen F."/>
            <person name="Mu B."/>
            <person name="Ni P."/>
            <person name="Lin R."/>
            <person name="Qian W."/>
            <person name="Wang G."/>
            <person name="Yu C."/>
            <person name="Nie W."/>
            <person name="Wang J."/>
            <person name="Wu Z."/>
            <person name="Liang H."/>
            <person name="Min J."/>
            <person name="Wu Q."/>
            <person name="Cheng S."/>
            <person name="Ruan J."/>
            <person name="Wang M."/>
            <person name="Shi Z."/>
            <person name="Wen M."/>
            <person name="Liu B."/>
            <person name="Ren X."/>
            <person name="Zheng H."/>
            <person name="Dong D."/>
            <person name="Cook K."/>
            <person name="Shan G."/>
            <person name="Zhang H."/>
            <person name="Kosiol C."/>
            <person name="Xie X."/>
            <person name="Lu Z."/>
            <person name="Zheng H."/>
            <person name="Li Y."/>
            <person name="Steiner C.C."/>
            <person name="Lam T.T."/>
            <person name="Lin S."/>
            <person name="Zhang Q."/>
            <person name="Li G."/>
            <person name="Tian J."/>
            <person name="Gong T."/>
            <person name="Liu H."/>
            <person name="Zhang D."/>
            <person name="Fang L."/>
            <person name="Ye C."/>
            <person name="Zhang J."/>
            <person name="Hu W."/>
            <person name="Xu A."/>
            <person name="Ren Y."/>
            <person name="Zhang G."/>
            <person name="Bruford M.W."/>
            <person name="Li Q."/>
            <person name="Ma L."/>
            <person name="Guo Y."/>
            <person name="An N."/>
            <person name="Hu Y."/>
            <person name="Zheng Y."/>
            <person name="Shi Y."/>
            <person name="Li Z."/>
            <person name="Liu Q."/>
            <person name="Chen Y."/>
            <person name="Zhao J."/>
            <person name="Qu N."/>
            <person name="Zhao S."/>
            <person name="Tian F."/>
            <person name="Wang X."/>
            <person name="Wang H."/>
            <person name="Xu L."/>
            <person name="Liu X."/>
            <person name="Vinar T."/>
            <person name="Wang Y."/>
            <person name="Lam T.W."/>
            <person name="Yiu S.M."/>
            <person name="Liu S."/>
            <person name="Zhang H."/>
            <person name="Li D."/>
            <person name="Huang Y."/>
            <person name="Wang X."/>
            <person name="Yang G."/>
            <person name="Jiang Z."/>
            <person name="Wang J."/>
            <person name="Qin N."/>
            <person name="Li L."/>
            <person name="Li J."/>
            <person name="Bolund L."/>
            <person name="Kristiansen K."/>
            <person name="Wong G.K."/>
            <person name="Olson M."/>
            <person name="Zhang X."/>
            <person name="Li S."/>
            <person name="Yang H."/>
            <person name="Wang J."/>
            <person name="Wang J."/>
        </authorList>
    </citation>
    <scope>NUCLEOTIDE SEQUENCE [LARGE SCALE GENOMIC DNA]</scope>
</reference>
<dbReference type="AlphaFoldDB" id="D2I8L8"/>
<sequence>AEVYLTLDHNISNYRVALFEDLRHLQCSPDHQDMPHSPASRQYMPLWGAQTFTSGKHYWEVDVGNSHNWIIGLCKETWISRNDMLLNSEGIFLLLCIQVDDICHLFSASPPLCHYIQRPQGWIGVFLDYECGIVSFVNVAQNSLICNFLSCSFSCPLRPFIC</sequence>
<feature type="domain" description="B30.2/SPRY" evidence="1">
    <location>
        <begin position="1"/>
        <end position="162"/>
    </location>
</feature>
<dbReference type="InterPro" id="IPR003877">
    <property type="entry name" value="SPRY_dom"/>
</dbReference>
<dbReference type="HOGENOM" id="CLU_013137_7_4_1"/>
<dbReference type="EMBL" id="GL198007">
    <property type="protein sequence ID" value="EFB12864.1"/>
    <property type="molecule type" value="Genomic_DNA"/>
</dbReference>
<organism evidence="2">
    <name type="scientific">Ailuropoda melanoleuca</name>
    <name type="common">Giant panda</name>
    <dbReference type="NCBI Taxonomy" id="9646"/>
    <lineage>
        <taxon>Eukaryota</taxon>
        <taxon>Metazoa</taxon>
        <taxon>Chordata</taxon>
        <taxon>Craniata</taxon>
        <taxon>Vertebrata</taxon>
        <taxon>Euteleostomi</taxon>
        <taxon>Mammalia</taxon>
        <taxon>Eutheria</taxon>
        <taxon>Laurasiatheria</taxon>
        <taxon>Carnivora</taxon>
        <taxon>Caniformia</taxon>
        <taxon>Ursidae</taxon>
        <taxon>Ailuropoda</taxon>
    </lineage>
</organism>
<evidence type="ECO:0000313" key="2">
    <source>
        <dbReference type="EMBL" id="EFB12864.1"/>
    </source>
</evidence>
<feature type="non-terminal residue" evidence="2">
    <location>
        <position position="1"/>
    </location>
</feature>
<dbReference type="PROSITE" id="PS50188">
    <property type="entry name" value="B302_SPRY"/>
    <property type="match status" value="1"/>
</dbReference>
<dbReference type="InterPro" id="IPR001870">
    <property type="entry name" value="B30.2/SPRY"/>
</dbReference>
<dbReference type="InParanoid" id="D2I8L8"/>
<feature type="non-terminal residue" evidence="2">
    <location>
        <position position="162"/>
    </location>
</feature>
<dbReference type="PANTHER" id="PTHR24103">
    <property type="entry name" value="E3 UBIQUITIN-PROTEIN LIGASE TRIM"/>
    <property type="match status" value="1"/>
</dbReference>
<dbReference type="Pfam" id="PF00622">
    <property type="entry name" value="SPRY"/>
    <property type="match status" value="1"/>
</dbReference>
<dbReference type="InterPro" id="IPR013320">
    <property type="entry name" value="ConA-like_dom_sf"/>
</dbReference>
<name>D2I8L8_AILME</name>
<proteinExistence type="predicted"/>
<evidence type="ECO:0000259" key="1">
    <source>
        <dbReference type="PROSITE" id="PS50188"/>
    </source>
</evidence>
<dbReference type="InterPro" id="IPR043136">
    <property type="entry name" value="B30.2/SPRY_sf"/>
</dbReference>
<accession>D2I8L8</accession>
<dbReference type="SUPFAM" id="SSF49899">
    <property type="entry name" value="Concanavalin A-like lectins/glucanases"/>
    <property type="match status" value="1"/>
</dbReference>
<gene>
    <name evidence="2" type="ORF">PANDA_022453</name>
</gene>
<dbReference type="PRINTS" id="PR01407">
    <property type="entry name" value="BUTYPHLNCDUF"/>
</dbReference>
<dbReference type="Gene3D" id="2.60.120.920">
    <property type="match status" value="1"/>
</dbReference>
<protein>
    <recommendedName>
        <fullName evidence="1">B30.2/SPRY domain-containing protein</fullName>
    </recommendedName>
</protein>
<dbReference type="InterPro" id="IPR050143">
    <property type="entry name" value="TRIM/RBCC"/>
</dbReference>